<evidence type="ECO:0000256" key="1">
    <source>
        <dbReference type="SAM" id="MobiDB-lite"/>
    </source>
</evidence>
<protein>
    <recommendedName>
        <fullName evidence="3">Trichohyalin-plectin-homology domain-containing protein</fullName>
    </recommendedName>
</protein>
<dbReference type="EMBL" id="HBIC01012267">
    <property type="protein sequence ID" value="CAE0277293.1"/>
    <property type="molecule type" value="Transcribed_RNA"/>
</dbReference>
<feature type="compositionally biased region" description="Polar residues" evidence="1">
    <location>
        <begin position="36"/>
        <end position="51"/>
    </location>
</feature>
<feature type="region of interest" description="Disordered" evidence="1">
    <location>
        <begin position="34"/>
        <end position="139"/>
    </location>
</feature>
<reference evidence="2" key="1">
    <citation type="submission" date="2021-01" db="EMBL/GenBank/DDBJ databases">
        <authorList>
            <person name="Corre E."/>
            <person name="Pelletier E."/>
            <person name="Niang G."/>
            <person name="Scheremetjew M."/>
            <person name="Finn R."/>
            <person name="Kale V."/>
            <person name="Holt S."/>
            <person name="Cochrane G."/>
            <person name="Meng A."/>
            <person name="Brown T."/>
            <person name="Cohen L."/>
        </authorList>
    </citation>
    <scope>NUCLEOTIDE SEQUENCE</scope>
    <source>
        <strain evidence="2">CCAP 955/1</strain>
    </source>
</reference>
<evidence type="ECO:0000313" key="2">
    <source>
        <dbReference type="EMBL" id="CAE0277293.1"/>
    </source>
</evidence>
<feature type="compositionally biased region" description="Polar residues" evidence="1">
    <location>
        <begin position="60"/>
        <end position="91"/>
    </location>
</feature>
<dbReference type="AlphaFoldDB" id="A0A7S3GV59"/>
<accession>A0A7S3GV59</accession>
<gene>
    <name evidence="2" type="ORF">SELO1098_LOCUS6123</name>
</gene>
<proteinExistence type="predicted"/>
<sequence>MNKQDLILAKKALAARQVKTEHQFIKTIMKERTLKQSHSTSKLQSAESTLNKSEDFGNSRPFSATGTGRSFAGKSTTQLPDINAHTSMSSPHKSKRAESLNFHEPSTKELSEANSQMVKELAQRATTAKTARRKMQSSVSKTINLRMTNTLNNTAQPEHDFTETGAEIPNIEITDNFFMPKKQIQRSDGATLSDIYASKKADSWGKILKAQIAEEERMKIVNRRKKEEADKRFGDLLRKQVNDHTQRMNDTASDDVNFAALEDARSKRQEDMQKGRVEDAIRRHKQFIANAVEDMGIKRKQKEKDMLDDIFASTVMINKAKELIAAEERKKQEDKEYHKHYQEVLFKENQENLARKAEERARAFAEEKRIIAENDRQFQREQARREQDLAQKLVRTSEGPAHHIVQQIIDEKRKKEKEFFDNLFRGNNMLNTQLKRSEDAAAARNASNGQSLTDEWVKNTTYKENKKREDDERNAQILGTMRKMLSDQEKEDQHKRQMKMEAGKRYQQELDAQLKELRDRSFASLAKTMSEQEMLYNSDLLKKTAVNL</sequence>
<evidence type="ECO:0008006" key="3">
    <source>
        <dbReference type="Google" id="ProtNLM"/>
    </source>
</evidence>
<organism evidence="2">
    <name type="scientific">Spumella elongata</name>
    <dbReference type="NCBI Taxonomy" id="89044"/>
    <lineage>
        <taxon>Eukaryota</taxon>
        <taxon>Sar</taxon>
        <taxon>Stramenopiles</taxon>
        <taxon>Ochrophyta</taxon>
        <taxon>Chrysophyceae</taxon>
        <taxon>Chromulinales</taxon>
        <taxon>Chromulinaceae</taxon>
        <taxon>Spumella</taxon>
    </lineage>
</organism>
<name>A0A7S3GV59_9STRA</name>